<evidence type="ECO:0000256" key="5">
    <source>
        <dbReference type="ARBA" id="ARBA00022737"/>
    </source>
</evidence>
<dbReference type="InterPro" id="IPR001680">
    <property type="entry name" value="WD40_rpt"/>
</dbReference>
<protein>
    <submittedName>
        <fullName evidence="8">Uncharacterized protein</fullName>
    </submittedName>
</protein>
<dbReference type="InterPro" id="IPR036322">
    <property type="entry name" value="WD40_repeat_dom_sf"/>
</dbReference>
<dbReference type="PROSITE" id="PS50082">
    <property type="entry name" value="WD_REPEATS_2"/>
    <property type="match status" value="1"/>
</dbReference>
<sequence length="1024" mass="115827">MSDRSNERLEELSHIGPICSLTVFRDQLLLSGEGPTLNAYNYKTNEKCFGKKIFNRNKIHGISCSSTTEKNPLLSIWGGRSLCISRLDQIKNDATAIKLKELSVADWIMYTEFSNDFKKLYVLTAHNVVVIIDTASLKVIDTKSCGEKSILYSGSIRVLEDKVIICAGTVMDGIIIWELESERTLHSLVDHEGSIFGLKASDCGKYLLSCSDDRSIRVWDLDSGSLLATGWGHGSRIWSLNFFDLDGTDSKTFKVFSSSEDCTARIWQFTENDSCLKQLKIFESHMGRNVWSSAVDTELKLGFTGGADGRIKIHDLSEETRPGYKNLKWTLPEISAQADVTFIKDEIIKEYFDFGSGLLSITSTGKILLLNYSTTTWNILFEDSRYVHFSLVKGFELEKIVVISNKDGDLIFMKFDDDCNMIKKAEHKEDSLVRLNNVLTCEKNGRYLLLLESPKADDKLVLKEFDAELHLVSTLYLTKPKDKIVATALDFDDINNYIIIGSRFATVTLYDISQSSEPLKVWRKFVKGDTISHIKVLESGEDKDKLTVLLTFRDRDYFVITIDKTYKLELIQDNKIQKGFIEGGFFDKNSNDLILYGFKSDSFFVWNETRQFEIMREICGGPHRQWSFTHKLDDSQNLKCRFIYTRSSGIQLVENGERINKEYLASGLHGREIRSMAVTDSSNPNEKLLITGSEDTTIILSTLTSSGEVKPHWSQRHHGSGMQSVHFVNKIFLLSSSAKEELYLWKLTQDNTNNYITLFRTVKPSNSNPDLRIMDFDTIEIKEGDKVVGFLLIAVYSDSNMKAWYFSYEKNTFKLLMDGTYRTCCILNVKFVKFLDNIYAMIGSTNGYLTIYDITKHILKYFKIIDDEFMQLIADDESFEIAQFDNLVVDQQLHQSSIKSFDIRFTSSTAVSIVTGGDDNALILSSVQLIEDQQSSNLEVSVNAFDSNAASSTITSVKFIDDSRVLVTSVDQIVRLWSIDNEELSLLKDEYTTVADTGCAAIADFGNGEKLALVGGSGFSTFSI</sequence>
<proteinExistence type="inferred from homology"/>
<dbReference type="OrthoDB" id="66881at2759"/>
<organism evidence="8 9">
    <name type="scientific">[Candida] arabinofermentans NRRL YB-2248</name>
    <dbReference type="NCBI Taxonomy" id="983967"/>
    <lineage>
        <taxon>Eukaryota</taxon>
        <taxon>Fungi</taxon>
        <taxon>Dikarya</taxon>
        <taxon>Ascomycota</taxon>
        <taxon>Saccharomycotina</taxon>
        <taxon>Pichiomycetes</taxon>
        <taxon>Pichiales</taxon>
        <taxon>Pichiaceae</taxon>
        <taxon>Ogataea</taxon>
        <taxon>Ogataea/Candida clade</taxon>
    </lineage>
</organism>
<evidence type="ECO:0000256" key="2">
    <source>
        <dbReference type="ARBA" id="ARBA00022490"/>
    </source>
</evidence>
<dbReference type="InterPro" id="IPR051973">
    <property type="entry name" value="tRNA_Anticodon_Mtase-Reg"/>
</dbReference>
<evidence type="ECO:0000256" key="4">
    <source>
        <dbReference type="ARBA" id="ARBA00022694"/>
    </source>
</evidence>
<dbReference type="GO" id="GO:0005737">
    <property type="term" value="C:cytoplasm"/>
    <property type="evidence" value="ECO:0007669"/>
    <property type="project" value="UniProtKB-SubCell"/>
</dbReference>
<evidence type="ECO:0000313" key="8">
    <source>
        <dbReference type="EMBL" id="ODV88228.1"/>
    </source>
</evidence>
<dbReference type="PROSITE" id="PS00678">
    <property type="entry name" value="WD_REPEATS_1"/>
    <property type="match status" value="1"/>
</dbReference>
<dbReference type="InterPro" id="IPR019775">
    <property type="entry name" value="WD40_repeat_CS"/>
</dbReference>
<dbReference type="Gene3D" id="2.130.10.10">
    <property type="entry name" value="YVTN repeat-like/Quinoprotein amine dehydrogenase"/>
    <property type="match status" value="3"/>
</dbReference>
<keyword evidence="9" id="KW-1185">Reference proteome</keyword>
<dbReference type="PROSITE" id="PS50294">
    <property type="entry name" value="WD_REPEATS_REGION"/>
    <property type="match status" value="1"/>
</dbReference>
<evidence type="ECO:0000256" key="7">
    <source>
        <dbReference type="PROSITE-ProRule" id="PRU00221"/>
    </source>
</evidence>
<keyword evidence="3 7" id="KW-0853">WD repeat</keyword>
<reference evidence="9" key="1">
    <citation type="submission" date="2016-04" db="EMBL/GenBank/DDBJ databases">
        <title>Comparative genomics of biotechnologically important yeasts.</title>
        <authorList>
            <consortium name="DOE Joint Genome Institute"/>
            <person name="Riley R."/>
            <person name="Haridas S."/>
            <person name="Wolfe K.H."/>
            <person name="Lopes M.R."/>
            <person name="Hittinger C.T."/>
            <person name="Goker M."/>
            <person name="Salamov A."/>
            <person name="Wisecaver J."/>
            <person name="Long T.M."/>
            <person name="Aerts A.L."/>
            <person name="Barry K."/>
            <person name="Choi C."/>
            <person name="Clum A."/>
            <person name="Coughlan A.Y."/>
            <person name="Deshpande S."/>
            <person name="Douglass A.P."/>
            <person name="Hanson S.J."/>
            <person name="Klenk H.-P."/>
            <person name="Labutti K."/>
            <person name="Lapidus A."/>
            <person name="Lindquist E."/>
            <person name="Lipzen A."/>
            <person name="Meier-Kolthoff J.P."/>
            <person name="Ohm R.A."/>
            <person name="Otillar R.P."/>
            <person name="Pangilinan J."/>
            <person name="Peng Y."/>
            <person name="Rokas A."/>
            <person name="Rosa C.A."/>
            <person name="Scheuner C."/>
            <person name="Sibirny A.A."/>
            <person name="Slot J.C."/>
            <person name="Stielow J.B."/>
            <person name="Sun H."/>
            <person name="Kurtzman C.P."/>
            <person name="Blackwell M."/>
            <person name="Grigoriev I.V."/>
            <person name="Jeffries T.W."/>
        </authorList>
    </citation>
    <scope>NUCLEOTIDE SEQUENCE [LARGE SCALE GENOMIC DNA]</scope>
    <source>
        <strain evidence="9">NRRL YB-2248</strain>
    </source>
</reference>
<dbReference type="PANTHER" id="PTHR14344">
    <property type="entry name" value="WD REPEAT PROTEIN"/>
    <property type="match status" value="1"/>
</dbReference>
<evidence type="ECO:0000256" key="3">
    <source>
        <dbReference type="ARBA" id="ARBA00022574"/>
    </source>
</evidence>
<accession>A0A1E4T993</accession>
<dbReference type="GO" id="GO:0030488">
    <property type="term" value="P:tRNA methylation"/>
    <property type="evidence" value="ECO:0007669"/>
    <property type="project" value="TreeGrafter"/>
</dbReference>
<dbReference type="InterPro" id="IPR015943">
    <property type="entry name" value="WD40/YVTN_repeat-like_dom_sf"/>
</dbReference>
<evidence type="ECO:0000256" key="6">
    <source>
        <dbReference type="ARBA" id="ARBA00038255"/>
    </source>
</evidence>
<dbReference type="Proteomes" id="UP000094801">
    <property type="component" value="Unassembled WGS sequence"/>
</dbReference>
<dbReference type="SMART" id="SM00320">
    <property type="entry name" value="WD40"/>
    <property type="match status" value="7"/>
</dbReference>
<evidence type="ECO:0000256" key="1">
    <source>
        <dbReference type="ARBA" id="ARBA00004496"/>
    </source>
</evidence>
<dbReference type="EMBL" id="KV453847">
    <property type="protein sequence ID" value="ODV88228.1"/>
    <property type="molecule type" value="Genomic_DNA"/>
</dbReference>
<dbReference type="PANTHER" id="PTHR14344:SF3">
    <property type="entry name" value="WD REPEAT-CONTAINING PROTEIN 6"/>
    <property type="match status" value="1"/>
</dbReference>
<comment type="subcellular location">
    <subcellularLocation>
        <location evidence="1">Cytoplasm</location>
    </subcellularLocation>
</comment>
<dbReference type="AlphaFoldDB" id="A0A1E4T993"/>
<name>A0A1E4T993_9ASCO</name>
<evidence type="ECO:0000313" key="9">
    <source>
        <dbReference type="Proteomes" id="UP000094801"/>
    </source>
</evidence>
<keyword evidence="4" id="KW-0819">tRNA processing</keyword>
<keyword evidence="2" id="KW-0963">Cytoplasm</keyword>
<comment type="similarity">
    <text evidence="6">Belongs to the WD repeat WDR6 family.</text>
</comment>
<dbReference type="Pfam" id="PF00400">
    <property type="entry name" value="WD40"/>
    <property type="match status" value="3"/>
</dbReference>
<gene>
    <name evidence="8" type="ORF">CANARDRAFT_26382</name>
</gene>
<dbReference type="STRING" id="983967.A0A1E4T993"/>
<dbReference type="SUPFAM" id="SSF50978">
    <property type="entry name" value="WD40 repeat-like"/>
    <property type="match status" value="3"/>
</dbReference>
<feature type="repeat" description="WD" evidence="7">
    <location>
        <begin position="188"/>
        <end position="229"/>
    </location>
</feature>
<keyword evidence="5" id="KW-0677">Repeat</keyword>